<dbReference type="PANTHER" id="PTHR30204:SF96">
    <property type="entry name" value="CHROMOSOME-ANCHORING PROTEIN RACA"/>
    <property type="match status" value="1"/>
</dbReference>
<dbReference type="SUPFAM" id="SSF46955">
    <property type="entry name" value="Putative DNA-binding domain"/>
    <property type="match status" value="1"/>
</dbReference>
<evidence type="ECO:0000259" key="2">
    <source>
        <dbReference type="PROSITE" id="PS50937"/>
    </source>
</evidence>
<organism evidence="3 4">
    <name type="scientific">Cytobacillus purgationiresistens</name>
    <dbReference type="NCBI Taxonomy" id="863449"/>
    <lineage>
        <taxon>Bacteria</taxon>
        <taxon>Bacillati</taxon>
        <taxon>Bacillota</taxon>
        <taxon>Bacilli</taxon>
        <taxon>Bacillales</taxon>
        <taxon>Bacillaceae</taxon>
        <taxon>Cytobacillus</taxon>
    </lineage>
</organism>
<dbReference type="EMBL" id="JAUSUB010000017">
    <property type="protein sequence ID" value="MDQ0271817.1"/>
    <property type="molecule type" value="Genomic_DNA"/>
</dbReference>
<dbReference type="PROSITE" id="PS50937">
    <property type="entry name" value="HTH_MERR_2"/>
    <property type="match status" value="1"/>
</dbReference>
<dbReference type="RefSeq" id="WP_307477141.1">
    <property type="nucleotide sequence ID" value="NZ_JAUSUB010000017.1"/>
</dbReference>
<dbReference type="InterPro" id="IPR000551">
    <property type="entry name" value="MerR-type_HTH_dom"/>
</dbReference>
<dbReference type="Pfam" id="PF13411">
    <property type="entry name" value="MerR_1"/>
    <property type="match status" value="1"/>
</dbReference>
<keyword evidence="4" id="KW-1185">Reference proteome</keyword>
<comment type="caution">
    <text evidence="3">The sequence shown here is derived from an EMBL/GenBank/DDBJ whole genome shotgun (WGS) entry which is preliminary data.</text>
</comment>
<dbReference type="SMART" id="SM00422">
    <property type="entry name" value="HTH_MERR"/>
    <property type="match status" value="1"/>
</dbReference>
<dbReference type="Gene3D" id="1.10.1660.10">
    <property type="match status" value="1"/>
</dbReference>
<dbReference type="GO" id="GO:0003677">
    <property type="term" value="F:DNA binding"/>
    <property type="evidence" value="ECO:0007669"/>
    <property type="project" value="UniProtKB-KW"/>
</dbReference>
<dbReference type="InterPro" id="IPR047057">
    <property type="entry name" value="MerR_fam"/>
</dbReference>
<evidence type="ECO:0000313" key="4">
    <source>
        <dbReference type="Proteomes" id="UP001238088"/>
    </source>
</evidence>
<dbReference type="Gene3D" id="6.10.250.360">
    <property type="match status" value="1"/>
</dbReference>
<protein>
    <submittedName>
        <fullName evidence="3">DNA-binding transcriptional MerR regulator</fullName>
    </submittedName>
</protein>
<proteinExistence type="predicted"/>
<feature type="domain" description="HTH merR-type" evidence="2">
    <location>
        <begin position="4"/>
        <end position="73"/>
    </location>
</feature>
<dbReference type="Proteomes" id="UP001238088">
    <property type="component" value="Unassembled WGS sequence"/>
</dbReference>
<keyword evidence="1 3" id="KW-0238">DNA-binding</keyword>
<evidence type="ECO:0000313" key="3">
    <source>
        <dbReference type="EMBL" id="MDQ0271817.1"/>
    </source>
</evidence>
<dbReference type="CDD" id="cd01106">
    <property type="entry name" value="HTH_TipAL-Mta"/>
    <property type="match status" value="1"/>
</dbReference>
<gene>
    <name evidence="3" type="ORF">J2S17_003705</name>
</gene>
<reference evidence="3 4" key="1">
    <citation type="submission" date="2023-07" db="EMBL/GenBank/DDBJ databases">
        <title>Genomic Encyclopedia of Type Strains, Phase IV (KMG-IV): sequencing the most valuable type-strain genomes for metagenomic binning, comparative biology and taxonomic classification.</title>
        <authorList>
            <person name="Goeker M."/>
        </authorList>
    </citation>
    <scope>NUCLEOTIDE SEQUENCE [LARGE SCALE GENOMIC DNA]</scope>
    <source>
        <strain evidence="3 4">DSM 23494</strain>
    </source>
</reference>
<dbReference type="InterPro" id="IPR009061">
    <property type="entry name" value="DNA-bd_dom_put_sf"/>
</dbReference>
<dbReference type="PANTHER" id="PTHR30204">
    <property type="entry name" value="REDOX-CYCLING DRUG-SENSING TRANSCRIPTIONAL ACTIVATOR SOXR"/>
    <property type="match status" value="1"/>
</dbReference>
<name>A0ABU0AKN6_9BACI</name>
<evidence type="ECO:0000256" key="1">
    <source>
        <dbReference type="ARBA" id="ARBA00023125"/>
    </source>
</evidence>
<accession>A0ABU0AKN6</accession>
<sequence>MIGQYSIGEFSKKTKTTIRTLHYYDEIDVLKPAFITSAGRRYYSDDEIIRLQKIVSLKYLGYSLEDIREFIHLSDWDLKESILFQKQEMNRKKEHIERVIRTLDHALQIIEDKEKVDSSIFISLIHSIQMENEQKEWLKELVSEDIVEDLFNIPEDKQLSMSKKTATLFSNLKQTYKQEPSSPHVQSLIDELWGIINELYPDSTTLFKKLLEKQDELENYLESEPAIFPSPFTSEEEKWLGKAMEIYFKGKGLIPDEEQANGNEGAPS</sequence>